<sequence>MDQINSLFGWSKVVPVEKISNFKSLFQDISSVKELLVAIDCSGSVSYTGKLSYDKKPFSEIYIEAIQTLFKNALNNVLHNLIFWASDAKILNNKEINAFNTCLENSLPFSEIVHTIGSGTSPVNILKYLDNKASVIVTDGSIESYQVLDIKNKINNYSSGPIFLIIVPHIDEHPNLYKENVELNALDNINITIPQAFSTKLASVLVYNYHKKSYYMVPELTAPWINKDLNINEILKNKMPLVSQTNLISKIDDQYKTFDLKELKNYVENNQKSSSEIIQDLIDYKISETIKQQGTIEHKNLFNNICTILYNRCLADKLANYKNLEIDNNLPLLEKLQLSAKHEQGKNEIIKEFTKQYGDIFNKLSIDKTIGEITSVGAAKRLQTQYNVKNFQSMKQEDKMSELMSILPKDECTICGDTNNTLSAINLSAKLLLGMKTKCTETVQSRGKKNKMVTNTFLKKDEFRKLLEMEQPRIHYAKFCHTCAINTMKQAKEHGDPECGITKLFPQNIINGLVVNRLLVLPLIDINNISENSNPNEPKLSYVRQTWRGLFSNIMGLPVAGDDVLIAILMFLTCLASEDNAKQIYDNQLSFLRGGQNDKYPTSIGRLFKLSLTPLTSQTMFYITTIYPVIELARMQIIPETRKILLFCLLEKKIWPLINAKQLKDKAITKFNQLYNNIKNNKVDHDEIKFNLNENIKTQIITSSDFDTFIQNSDILNNNIGYYLQNRGLNIERLVNDETKIKNLLQSENFDQVAFNLYIEAEYLKNTMNSINMNFDTFKEILPKFIHELTLTKNSSDIILKYLV</sequence>
<protein>
    <submittedName>
        <fullName evidence="1">Uncharacterized protein</fullName>
    </submittedName>
</protein>
<reference evidence="1" key="1">
    <citation type="journal article" date="2017" name="Science">
        <title>Giant viruses with an expanded complement of translation system components.</title>
        <authorList>
            <person name="Schulz F."/>
            <person name="Yutin N."/>
            <person name="Ivanova N.N."/>
            <person name="Ortega D.R."/>
            <person name="Lee T.K."/>
            <person name="Vierheilig J."/>
            <person name="Daims H."/>
            <person name="Horn M."/>
            <person name="Wagner M."/>
            <person name="Jensen G.J."/>
            <person name="Kyrpides N.C."/>
            <person name="Koonin E.V."/>
            <person name="Woyke T."/>
        </authorList>
    </citation>
    <scope>NUCLEOTIDE SEQUENCE</scope>
    <source>
        <strain evidence="1">HKV1</strain>
    </source>
</reference>
<proteinExistence type="predicted"/>
<evidence type="ECO:0000313" key="1">
    <source>
        <dbReference type="EMBL" id="ARF11083.1"/>
    </source>
</evidence>
<name>A0A1V0SH96_9VIRU</name>
<dbReference type="EMBL" id="KY684106">
    <property type="protein sequence ID" value="ARF11083.1"/>
    <property type="molecule type" value="Genomic_DNA"/>
</dbReference>
<accession>A0A1V0SH96</accession>
<organism evidence="1">
    <name type="scientific">Hokovirus HKV1</name>
    <dbReference type="NCBI Taxonomy" id="1977638"/>
    <lineage>
        <taxon>Viruses</taxon>
        <taxon>Varidnaviria</taxon>
        <taxon>Bamfordvirae</taxon>
        <taxon>Nucleocytoviricota</taxon>
        <taxon>Megaviricetes</taxon>
        <taxon>Imitervirales</taxon>
        <taxon>Mimiviridae</taxon>
        <taxon>Klosneuvirinae</taxon>
        <taxon>Hokovirus</taxon>
    </lineage>
</organism>
<gene>
    <name evidence="1" type="ORF">Hokovirus_4_57</name>
</gene>